<proteinExistence type="predicted"/>
<feature type="transmembrane region" description="Helical" evidence="1">
    <location>
        <begin position="69"/>
        <end position="90"/>
    </location>
</feature>
<gene>
    <name evidence="2" type="ORF">HNO84_16470</name>
</gene>
<keyword evidence="1" id="KW-0812">Transmembrane</keyword>
<organism evidence="2 3">
    <name type="scientific">Herbaspirillum robiniae</name>
    <dbReference type="NCBI Taxonomy" id="2014887"/>
    <lineage>
        <taxon>Bacteria</taxon>
        <taxon>Pseudomonadati</taxon>
        <taxon>Pseudomonadota</taxon>
        <taxon>Betaproteobacteria</taxon>
        <taxon>Burkholderiales</taxon>
        <taxon>Oxalobacteraceae</taxon>
        <taxon>Herbaspirillum</taxon>
    </lineage>
</organism>
<name>A0ABX2LYJ8_9BURK</name>
<evidence type="ECO:0000313" key="3">
    <source>
        <dbReference type="Proteomes" id="UP000536746"/>
    </source>
</evidence>
<evidence type="ECO:0000313" key="2">
    <source>
        <dbReference type="EMBL" id="NUU03201.1"/>
    </source>
</evidence>
<feature type="transmembrane region" description="Helical" evidence="1">
    <location>
        <begin position="201"/>
        <end position="231"/>
    </location>
</feature>
<comment type="caution">
    <text evidence="2">The sequence shown here is derived from an EMBL/GenBank/DDBJ whole genome shotgun (WGS) entry which is preliminary data.</text>
</comment>
<feature type="transmembrane region" description="Helical" evidence="1">
    <location>
        <begin position="340"/>
        <end position="360"/>
    </location>
</feature>
<keyword evidence="1" id="KW-1133">Transmembrane helix</keyword>
<feature type="transmembrane region" description="Helical" evidence="1">
    <location>
        <begin position="237"/>
        <end position="259"/>
    </location>
</feature>
<protein>
    <recommendedName>
        <fullName evidence="4">Polymerase</fullName>
    </recommendedName>
</protein>
<dbReference type="RefSeq" id="WP_079216973.1">
    <property type="nucleotide sequence ID" value="NZ_CP018845.1"/>
</dbReference>
<sequence length="428" mass="46722">MRDFADILREHRIPANLLGALLLLLIAFPYVQLVPSASYTQPFPLLLGALLFSLHSRLLWRLPFTDRAALIGLAVLGCTIFLLTCVPYTSPQEYKYLLNYVSPLFVTIAALRYLERNPLAGRRLLQCAILTWVAVAAIQKLHNPTFATALLGQWGEHSLDIIQSGRGVLGLAPEPTHHAFHILVLAACLALLDGSRRSRGLLLLCVADALALAASSSAILVLGIAALIWLTFCRSRWILLALAVAALGWSMGMSADWFLAQGSRAHALISEVLADPTSLMSIDYSLNIRLGGLSSVVLDAFRNAFAPHGMSTQAWESARLQLLADMPWLMDLSTVGPPSGIGLLLFQAGAFAAPFIWLIFRRILCVRTGMIERVLLLATPFIFLSQYYISAPSFSLLYACALWRFGMQALPQADMQQPSLSAPVAAQS</sequence>
<keyword evidence="1" id="KW-0472">Membrane</keyword>
<dbReference type="EMBL" id="JABFMT010000018">
    <property type="protein sequence ID" value="NUU03201.1"/>
    <property type="molecule type" value="Genomic_DNA"/>
</dbReference>
<evidence type="ECO:0008006" key="4">
    <source>
        <dbReference type="Google" id="ProtNLM"/>
    </source>
</evidence>
<reference evidence="2 3" key="1">
    <citation type="journal article" date="2020" name="Front. Plant Sci.">
        <title>Isolation of Rhizosphere Bacteria That Improve Quality and Water Stress Tolerance in Greenhouse Ornamentals.</title>
        <authorList>
            <person name="Nordstedt N.P."/>
            <person name="Jones M.L."/>
        </authorList>
    </citation>
    <scope>NUCLEOTIDE SEQUENCE [LARGE SCALE GENOMIC DNA]</scope>
    <source>
        <strain evidence="2 3">C6C2</strain>
    </source>
</reference>
<accession>A0ABX2LYJ8</accession>
<evidence type="ECO:0000256" key="1">
    <source>
        <dbReference type="SAM" id="Phobius"/>
    </source>
</evidence>
<dbReference type="Proteomes" id="UP000536746">
    <property type="component" value="Unassembled WGS sequence"/>
</dbReference>
<feature type="transmembrane region" description="Helical" evidence="1">
    <location>
        <begin position="96"/>
        <end position="114"/>
    </location>
</feature>
<feature type="transmembrane region" description="Helical" evidence="1">
    <location>
        <begin position="380"/>
        <end position="405"/>
    </location>
</feature>
<keyword evidence="3" id="KW-1185">Reference proteome</keyword>